<sequence length="95" mass="10882">MGRRFQWRTKLKQKSLEEEASEEPEKSVVSFSRFSSCPYQEESKRWSSSSVVETAVCRIRSLVMAGIDSLRHDNPAGLVIGTLYSHRRGHVCFAF</sequence>
<proteinExistence type="predicted"/>
<reference evidence="1 2" key="1">
    <citation type="submission" date="2020-08" db="EMBL/GenBank/DDBJ databases">
        <title>Plant Genome Project.</title>
        <authorList>
            <person name="Zhang R.-G."/>
        </authorList>
    </citation>
    <scope>NUCLEOTIDE SEQUENCE [LARGE SCALE GENOMIC DNA]</scope>
    <source>
        <tissue evidence="1">Rhizome</tissue>
    </source>
</reference>
<name>A0A8J5F5N1_ZINOF</name>
<dbReference type="AlphaFoldDB" id="A0A8J5F5N1"/>
<accession>A0A8J5F5N1</accession>
<organism evidence="1 2">
    <name type="scientific">Zingiber officinale</name>
    <name type="common">Ginger</name>
    <name type="synonym">Amomum zingiber</name>
    <dbReference type="NCBI Taxonomy" id="94328"/>
    <lineage>
        <taxon>Eukaryota</taxon>
        <taxon>Viridiplantae</taxon>
        <taxon>Streptophyta</taxon>
        <taxon>Embryophyta</taxon>
        <taxon>Tracheophyta</taxon>
        <taxon>Spermatophyta</taxon>
        <taxon>Magnoliopsida</taxon>
        <taxon>Liliopsida</taxon>
        <taxon>Zingiberales</taxon>
        <taxon>Zingiberaceae</taxon>
        <taxon>Zingiber</taxon>
    </lineage>
</organism>
<evidence type="ECO:0000313" key="1">
    <source>
        <dbReference type="EMBL" id="KAG6480360.1"/>
    </source>
</evidence>
<keyword evidence="2" id="KW-1185">Reference proteome</keyword>
<dbReference type="EMBL" id="JACMSC010000017">
    <property type="protein sequence ID" value="KAG6480360.1"/>
    <property type="molecule type" value="Genomic_DNA"/>
</dbReference>
<dbReference type="Proteomes" id="UP000734854">
    <property type="component" value="Unassembled WGS sequence"/>
</dbReference>
<comment type="caution">
    <text evidence="1">The sequence shown here is derived from an EMBL/GenBank/DDBJ whole genome shotgun (WGS) entry which is preliminary data.</text>
</comment>
<gene>
    <name evidence="1" type="ORF">ZIOFF_063860</name>
</gene>
<evidence type="ECO:0000313" key="2">
    <source>
        <dbReference type="Proteomes" id="UP000734854"/>
    </source>
</evidence>
<protein>
    <submittedName>
        <fullName evidence="1">Uncharacterized protein</fullName>
    </submittedName>
</protein>